<organism evidence="4 5">
    <name type="scientific">Pseudomonas jinjuensis</name>
    <dbReference type="NCBI Taxonomy" id="198616"/>
    <lineage>
        <taxon>Bacteria</taxon>
        <taxon>Pseudomonadati</taxon>
        <taxon>Pseudomonadota</taxon>
        <taxon>Gammaproteobacteria</taxon>
        <taxon>Pseudomonadales</taxon>
        <taxon>Pseudomonadaceae</taxon>
        <taxon>Pseudomonas</taxon>
    </lineage>
</organism>
<dbReference type="GO" id="GO:0018580">
    <property type="term" value="F:nitronate monooxygenase activity"/>
    <property type="evidence" value="ECO:0007669"/>
    <property type="project" value="InterPro"/>
</dbReference>
<evidence type="ECO:0000313" key="5">
    <source>
        <dbReference type="Proteomes" id="UP000242957"/>
    </source>
</evidence>
<dbReference type="EMBL" id="FNIJ01000003">
    <property type="protein sequence ID" value="SDN48314.1"/>
    <property type="molecule type" value="Genomic_DNA"/>
</dbReference>
<reference evidence="5" key="1">
    <citation type="submission" date="2016-10" db="EMBL/GenBank/DDBJ databases">
        <authorList>
            <person name="Varghese N."/>
            <person name="Submissions S."/>
        </authorList>
    </citation>
    <scope>NUCLEOTIDE SEQUENCE [LARGE SCALE GENOMIC DNA]</scope>
    <source>
        <strain evidence="5">JCM 21621</strain>
    </source>
</reference>
<dbReference type="STRING" id="198616.SAMN05216193_103169"/>
<dbReference type="Pfam" id="PF03060">
    <property type="entry name" value="NMO"/>
    <property type="match status" value="2"/>
</dbReference>
<keyword evidence="3" id="KW-0560">Oxidoreductase</keyword>
<dbReference type="AlphaFoldDB" id="A0A1H0BRN1"/>
<dbReference type="OrthoDB" id="9778912at2"/>
<keyword evidence="2" id="KW-0288">FMN</keyword>
<dbReference type="Proteomes" id="UP000242957">
    <property type="component" value="Unassembled WGS sequence"/>
</dbReference>
<evidence type="ECO:0000256" key="1">
    <source>
        <dbReference type="ARBA" id="ARBA00022630"/>
    </source>
</evidence>
<proteinExistence type="predicted"/>
<evidence type="ECO:0000313" key="4">
    <source>
        <dbReference type="EMBL" id="SDN48314.1"/>
    </source>
</evidence>
<sequence>MKTRITELLGIEHPIVSSGMSKVAIPELVVAVCEAGGLGILASASLTPEEARASIRRIREKTSRPFGINITMKTPFAADMCRMVLEEKVPVVNMSLGRDARFFAAVHAYGGKVINTVTTEKHAKAGQAAGADALIVTGHEAAAHGGAVTSLTLIPYLRDAIDLPIIAAGGFADGRGLVAALALGADAIAMGTRFATSQESGLHPNIKKAAVSNSVADTLYSVNFDSLPCRVMDGAEARRQMKRPMTLPKACLRALKVARDSKVPLSKVLRMIWDNPAEFRMRAHWGAFGIQGRKGIVEGDLEHGISPIGQSQGLVREVLPAAQVIRNVIQQAEAVQARLTATLGTAPAGVGAVRSAQMG</sequence>
<keyword evidence="5" id="KW-1185">Reference proteome</keyword>
<dbReference type="InterPro" id="IPR013785">
    <property type="entry name" value="Aldolase_TIM"/>
</dbReference>
<dbReference type="InterPro" id="IPR004136">
    <property type="entry name" value="NMO"/>
</dbReference>
<dbReference type="Gene3D" id="3.20.20.70">
    <property type="entry name" value="Aldolase class I"/>
    <property type="match status" value="1"/>
</dbReference>
<dbReference type="SUPFAM" id="SSF51412">
    <property type="entry name" value="Inosine monophosphate dehydrogenase (IMPDH)"/>
    <property type="match status" value="1"/>
</dbReference>
<protein>
    <submittedName>
        <fullName evidence="4">Enoyl-[acyl-carrier protein] reductase II</fullName>
    </submittedName>
</protein>
<dbReference type="PANTHER" id="PTHR32332">
    <property type="entry name" value="2-NITROPROPANE DIOXYGENASE"/>
    <property type="match status" value="1"/>
</dbReference>
<evidence type="ECO:0000256" key="3">
    <source>
        <dbReference type="ARBA" id="ARBA00023002"/>
    </source>
</evidence>
<evidence type="ECO:0000256" key="2">
    <source>
        <dbReference type="ARBA" id="ARBA00022643"/>
    </source>
</evidence>
<dbReference type="PANTHER" id="PTHR32332:SF20">
    <property type="entry name" value="2-NITROPROPANE DIOXYGENASE-LIKE PROTEIN"/>
    <property type="match status" value="1"/>
</dbReference>
<keyword evidence="1" id="KW-0285">Flavoprotein</keyword>
<accession>A0A1H0BRN1</accession>
<name>A0A1H0BRN1_9PSED</name>
<dbReference type="CDD" id="cd04730">
    <property type="entry name" value="NPD_like"/>
    <property type="match status" value="1"/>
</dbReference>
<gene>
    <name evidence="4" type="ORF">SAMN05216193_103169</name>
</gene>